<organism evidence="1 2">
    <name type="scientific">Acidithrix ferrooxidans</name>
    <dbReference type="NCBI Taxonomy" id="1280514"/>
    <lineage>
        <taxon>Bacteria</taxon>
        <taxon>Bacillati</taxon>
        <taxon>Actinomycetota</taxon>
        <taxon>Acidimicrobiia</taxon>
        <taxon>Acidimicrobiales</taxon>
        <taxon>Acidimicrobiaceae</taxon>
        <taxon>Acidithrix</taxon>
    </lineage>
</organism>
<dbReference type="AlphaFoldDB" id="A0A0D8HLR7"/>
<evidence type="ECO:0000313" key="2">
    <source>
        <dbReference type="Proteomes" id="UP000032360"/>
    </source>
</evidence>
<proteinExistence type="predicted"/>
<reference evidence="1 2" key="1">
    <citation type="submission" date="2015-01" db="EMBL/GenBank/DDBJ databases">
        <title>Draft genome of the acidophilic iron oxidizer Acidithrix ferrooxidans strain Py-F3.</title>
        <authorList>
            <person name="Poehlein A."/>
            <person name="Eisen S."/>
            <person name="Schloemann M."/>
            <person name="Johnson B.D."/>
            <person name="Daniel R."/>
            <person name="Muehling M."/>
        </authorList>
    </citation>
    <scope>NUCLEOTIDE SEQUENCE [LARGE SCALE GENOMIC DNA]</scope>
    <source>
        <strain evidence="1 2">Py-F3</strain>
    </source>
</reference>
<accession>A0A0D8HLR7</accession>
<dbReference type="Pfam" id="PF12686">
    <property type="entry name" value="DUF3800"/>
    <property type="match status" value="1"/>
</dbReference>
<gene>
    <name evidence="1" type="ORF">AXFE_11400</name>
</gene>
<comment type="caution">
    <text evidence="1">The sequence shown here is derived from an EMBL/GenBank/DDBJ whole genome shotgun (WGS) entry which is preliminary data.</text>
</comment>
<evidence type="ECO:0000313" key="1">
    <source>
        <dbReference type="EMBL" id="KJF18041.1"/>
    </source>
</evidence>
<dbReference type="EMBL" id="JXYS01000026">
    <property type="protein sequence ID" value="KJF18041.1"/>
    <property type="molecule type" value="Genomic_DNA"/>
</dbReference>
<sequence length="239" mass="27612">MLRDVLDERQCLIPELCFQVEYHDGELSVALNTFKKQHFDTEDIVFHAQEMTHPQSAHSDLYMRFLDSDFRHAFYQDFEVFLKRSKISIVACVIMKSKYFANYGLEAKDSYLLSFDNLVNRLVFDLSDNQKECIVAESRNSVLDNQLEIAYLAARVEGTNKVQPAEIKLKLDSAIQFRQKSDNIAGLQIADMVASPIARHYLNKPERAGHQLSYDSVFSKVRNINGRWENIGITILPRK</sequence>
<keyword evidence="2" id="KW-1185">Reference proteome</keyword>
<name>A0A0D8HLR7_9ACTN</name>
<protein>
    <submittedName>
        <fullName evidence="1">Uncharacterized protein</fullName>
    </submittedName>
</protein>
<dbReference type="InterPro" id="IPR024524">
    <property type="entry name" value="DUF3800"/>
</dbReference>
<dbReference type="Proteomes" id="UP000032360">
    <property type="component" value="Unassembled WGS sequence"/>
</dbReference>